<gene>
    <name evidence="1" type="ORF">KDU71_12205</name>
</gene>
<organism evidence="1 2">
    <name type="scientific">Carboxylicivirga sediminis</name>
    <dbReference type="NCBI Taxonomy" id="2006564"/>
    <lineage>
        <taxon>Bacteria</taxon>
        <taxon>Pseudomonadati</taxon>
        <taxon>Bacteroidota</taxon>
        <taxon>Bacteroidia</taxon>
        <taxon>Marinilabiliales</taxon>
        <taxon>Marinilabiliaceae</taxon>
        <taxon>Carboxylicivirga</taxon>
    </lineage>
</organism>
<keyword evidence="2" id="KW-1185">Reference proteome</keyword>
<reference evidence="1" key="2">
    <citation type="submission" date="2021-04" db="EMBL/GenBank/DDBJ databases">
        <authorList>
            <person name="Zhang T."/>
            <person name="Zhang Y."/>
            <person name="Lu D."/>
            <person name="Zuo D."/>
            <person name="Du Z."/>
        </authorList>
    </citation>
    <scope>NUCLEOTIDE SEQUENCE</scope>
    <source>
        <strain evidence="1">JR1</strain>
    </source>
</reference>
<reference evidence="1" key="1">
    <citation type="journal article" date="2018" name="Int. J. Syst. Evol. Microbiol.">
        <title>Carboxylicivirga sediminis sp. nov., isolated from coastal sediment.</title>
        <authorList>
            <person name="Wang F.Q."/>
            <person name="Ren L.H."/>
            <person name="Zou R.J."/>
            <person name="Sun Y.Z."/>
            <person name="Liu X.J."/>
            <person name="Jiang F."/>
            <person name="Liu L.J."/>
        </authorList>
    </citation>
    <scope>NUCLEOTIDE SEQUENCE</scope>
    <source>
        <strain evidence="1">JR1</strain>
    </source>
</reference>
<comment type="caution">
    <text evidence="1">The sequence shown here is derived from an EMBL/GenBank/DDBJ whole genome shotgun (WGS) entry which is preliminary data.</text>
</comment>
<evidence type="ECO:0000313" key="2">
    <source>
        <dbReference type="Proteomes" id="UP000679220"/>
    </source>
</evidence>
<dbReference type="Proteomes" id="UP000679220">
    <property type="component" value="Unassembled WGS sequence"/>
</dbReference>
<name>A0A941IXU9_9BACT</name>
<dbReference type="RefSeq" id="WP_212191327.1">
    <property type="nucleotide sequence ID" value="NZ_JAGTAR010000017.1"/>
</dbReference>
<dbReference type="EMBL" id="JAGTAR010000017">
    <property type="protein sequence ID" value="MBR8536325.1"/>
    <property type="molecule type" value="Genomic_DNA"/>
</dbReference>
<evidence type="ECO:0000313" key="1">
    <source>
        <dbReference type="EMBL" id="MBR8536325.1"/>
    </source>
</evidence>
<protein>
    <submittedName>
        <fullName evidence="1">Uncharacterized protein</fullName>
    </submittedName>
</protein>
<dbReference type="AlphaFoldDB" id="A0A941IXU9"/>
<proteinExistence type="predicted"/>
<accession>A0A941IXU9</accession>
<sequence length="216" mass="25102">MMLKDLFGLVTGVLISSVITAQDSVNQKIKRYNKIGNLKVDTSFNSTYLKDFMVPYQEFADLHNCKIKVRNKNIKTTMAARPHFFSLLLGKKNRRYVILVNKKESFKGVHLKDVPSEARIGLFAHELMHIRDYESRKVTGVMERGLQYLSQKGKRQVEHYTDSLTIAAGFGQYLYHWANYVLHDSDASDDYKHYKSQIYMTPVRILTQIEESLLEQ</sequence>